<dbReference type="AlphaFoldDB" id="A0A387FN07"/>
<evidence type="ECO:0000256" key="3">
    <source>
        <dbReference type="RuleBase" id="RU000363"/>
    </source>
</evidence>
<dbReference type="PANTHER" id="PTHR43639:SF1">
    <property type="entry name" value="SHORT-CHAIN DEHYDROGENASE_REDUCTASE FAMILY PROTEIN"/>
    <property type="match status" value="1"/>
</dbReference>
<accession>A0A387FN07</accession>
<dbReference type="KEGG" id="rjg:CCGE525_07510"/>
<dbReference type="PRINTS" id="PR00080">
    <property type="entry name" value="SDRFAMILY"/>
</dbReference>
<dbReference type="SUPFAM" id="SSF51735">
    <property type="entry name" value="NAD(P)-binding Rossmann-fold domains"/>
    <property type="match status" value="1"/>
</dbReference>
<organism evidence="4 5">
    <name type="scientific">Rhizobium jaguaris</name>
    <dbReference type="NCBI Taxonomy" id="1312183"/>
    <lineage>
        <taxon>Bacteria</taxon>
        <taxon>Pseudomonadati</taxon>
        <taxon>Pseudomonadota</taxon>
        <taxon>Alphaproteobacteria</taxon>
        <taxon>Hyphomicrobiales</taxon>
        <taxon>Rhizobiaceae</taxon>
        <taxon>Rhizobium/Agrobacterium group</taxon>
        <taxon>Rhizobium</taxon>
    </lineage>
</organism>
<protein>
    <submittedName>
        <fullName evidence="4">SDR family oxidoreductase</fullName>
    </submittedName>
</protein>
<dbReference type="EMBL" id="CP032694">
    <property type="protein sequence ID" value="AYG58675.1"/>
    <property type="molecule type" value="Genomic_DNA"/>
</dbReference>
<dbReference type="Pfam" id="PF00106">
    <property type="entry name" value="adh_short"/>
    <property type="match status" value="1"/>
</dbReference>
<dbReference type="GO" id="GO:0016491">
    <property type="term" value="F:oxidoreductase activity"/>
    <property type="evidence" value="ECO:0007669"/>
    <property type="project" value="UniProtKB-KW"/>
</dbReference>
<dbReference type="RefSeq" id="WP_120703741.1">
    <property type="nucleotide sequence ID" value="NZ_CP032694.1"/>
</dbReference>
<dbReference type="OrthoDB" id="9786360at2"/>
<dbReference type="NCBIfam" id="NF006597">
    <property type="entry name" value="PRK09134.1"/>
    <property type="match status" value="1"/>
</dbReference>
<keyword evidence="2" id="KW-0560">Oxidoreductase</keyword>
<sequence>MSQEKLRTALITGASKRIGRAIAEDLSANGFAVALHANQSLAEATELVAKLRQQGRKAIAIKADLQNSAETSTLIERAVAELGPLDLLVNNASIFQGDSADRFDAEAFDAHFAVHVRAPSILAADFARQLPRGVPGLIVNMVDQRVWALNPRFYSYTLSKAALWTATQTMAQSFAPRIRVNAIGPGPTVRSVRQTEEDFQAQIDGLILKAAPGLEEFGRTIRFLFDTPSITGQMIALDGGQHLAWETPDVSESME</sequence>
<dbReference type="PRINTS" id="PR00081">
    <property type="entry name" value="GDHRDH"/>
</dbReference>
<evidence type="ECO:0000313" key="5">
    <source>
        <dbReference type="Proteomes" id="UP000282195"/>
    </source>
</evidence>
<dbReference type="Proteomes" id="UP000282195">
    <property type="component" value="Chromosome"/>
</dbReference>
<proteinExistence type="inferred from homology"/>
<evidence type="ECO:0000256" key="2">
    <source>
        <dbReference type="ARBA" id="ARBA00023002"/>
    </source>
</evidence>
<evidence type="ECO:0000313" key="4">
    <source>
        <dbReference type="EMBL" id="AYG58675.1"/>
    </source>
</evidence>
<dbReference type="InterPro" id="IPR036291">
    <property type="entry name" value="NAD(P)-bd_dom_sf"/>
</dbReference>
<gene>
    <name evidence="4" type="ORF">CCGE525_07510</name>
</gene>
<dbReference type="InterPro" id="IPR002347">
    <property type="entry name" value="SDR_fam"/>
</dbReference>
<dbReference type="Gene3D" id="3.40.50.720">
    <property type="entry name" value="NAD(P)-binding Rossmann-like Domain"/>
    <property type="match status" value="1"/>
</dbReference>
<keyword evidence="5" id="KW-1185">Reference proteome</keyword>
<evidence type="ECO:0000256" key="1">
    <source>
        <dbReference type="ARBA" id="ARBA00006484"/>
    </source>
</evidence>
<dbReference type="PANTHER" id="PTHR43639">
    <property type="entry name" value="OXIDOREDUCTASE, SHORT-CHAIN DEHYDROGENASE/REDUCTASE FAMILY (AFU_ORTHOLOGUE AFUA_5G02870)"/>
    <property type="match status" value="1"/>
</dbReference>
<name>A0A387FN07_9HYPH</name>
<comment type="similarity">
    <text evidence="1 3">Belongs to the short-chain dehydrogenases/reductases (SDR) family.</text>
</comment>
<reference evidence="4 5" key="1">
    <citation type="submission" date="2018-10" db="EMBL/GenBank/DDBJ databases">
        <title>Rhizobium etli, R. leguminosarum and a new Rhizobium genospecies from Phaseolus dumosus.</title>
        <authorList>
            <person name="Ramirez-Puebla S.T."/>
            <person name="Rogel-Hernandez M.A."/>
            <person name="Guerrero G."/>
            <person name="Ormeno-Orrillo E."/>
            <person name="Martinez-Romero J.C."/>
            <person name="Negrete-Yankelevich S."/>
            <person name="Martinez-Romero E."/>
        </authorList>
    </citation>
    <scope>NUCLEOTIDE SEQUENCE [LARGE SCALE GENOMIC DNA]</scope>
    <source>
        <strain evidence="4 5">CCGE525</strain>
    </source>
</reference>